<proteinExistence type="predicted"/>
<sequence length="52" mass="6179">MIHLKIWSVLFFIFGYLTTGVLFFEDALYLKMVGLTFNAYLNFILIEQLIEE</sequence>
<gene>
    <name evidence="4" type="ORF">UFOVP1178_28</name>
    <name evidence="2" type="ORF">UFOVP522_34</name>
    <name evidence="3" type="ORF">UFOVP624_37</name>
</gene>
<dbReference type="EMBL" id="LR797124">
    <property type="protein sequence ID" value="CAB4188481.1"/>
    <property type="molecule type" value="Genomic_DNA"/>
</dbReference>
<dbReference type="EMBL" id="LR796602">
    <property type="protein sequence ID" value="CAB4153903.1"/>
    <property type="molecule type" value="Genomic_DNA"/>
</dbReference>
<organism evidence="3">
    <name type="scientific">uncultured Caudovirales phage</name>
    <dbReference type="NCBI Taxonomy" id="2100421"/>
    <lineage>
        <taxon>Viruses</taxon>
        <taxon>Duplodnaviria</taxon>
        <taxon>Heunggongvirae</taxon>
        <taxon>Uroviricota</taxon>
        <taxon>Caudoviricetes</taxon>
        <taxon>Peduoviridae</taxon>
        <taxon>Maltschvirus</taxon>
        <taxon>Maltschvirus maltsch</taxon>
    </lineage>
</organism>
<name>A0A6J5N9Y8_9CAUD</name>
<accession>A0A6J5N9Y8</accession>
<keyword evidence="1" id="KW-0472">Membrane</keyword>
<evidence type="ECO:0000313" key="3">
    <source>
        <dbReference type="EMBL" id="CAB4153903.1"/>
    </source>
</evidence>
<evidence type="ECO:0000313" key="4">
    <source>
        <dbReference type="EMBL" id="CAB4188481.1"/>
    </source>
</evidence>
<reference evidence="3" key="1">
    <citation type="submission" date="2020-04" db="EMBL/GenBank/DDBJ databases">
        <authorList>
            <person name="Chiriac C."/>
            <person name="Salcher M."/>
            <person name="Ghai R."/>
            <person name="Kavagutti S V."/>
        </authorList>
    </citation>
    <scope>NUCLEOTIDE SEQUENCE</scope>
</reference>
<dbReference type="EMBL" id="LR796500">
    <property type="protein sequence ID" value="CAB4148918.1"/>
    <property type="molecule type" value="Genomic_DNA"/>
</dbReference>
<keyword evidence="1" id="KW-0812">Transmembrane</keyword>
<evidence type="ECO:0000313" key="2">
    <source>
        <dbReference type="EMBL" id="CAB4148918.1"/>
    </source>
</evidence>
<keyword evidence="1" id="KW-1133">Transmembrane helix</keyword>
<evidence type="ECO:0000256" key="1">
    <source>
        <dbReference type="SAM" id="Phobius"/>
    </source>
</evidence>
<protein>
    <submittedName>
        <fullName evidence="3">Uncharacterized protein</fullName>
    </submittedName>
</protein>
<feature type="transmembrane region" description="Helical" evidence="1">
    <location>
        <begin position="6"/>
        <end position="24"/>
    </location>
</feature>